<accession>A0ABM1N131</accession>
<feature type="compositionally biased region" description="Low complexity" evidence="1">
    <location>
        <begin position="79"/>
        <end position="90"/>
    </location>
</feature>
<proteinExistence type="predicted"/>
<reference evidence="3" key="1">
    <citation type="submission" date="2025-08" db="UniProtKB">
        <authorList>
            <consortium name="RefSeq"/>
        </authorList>
    </citation>
    <scope>IDENTIFICATION</scope>
    <source>
        <tissue evidence="3">Whole Larva</tissue>
    </source>
</reference>
<feature type="region of interest" description="Disordered" evidence="1">
    <location>
        <begin position="1"/>
        <end position="119"/>
    </location>
</feature>
<organism evidence="2 3">
    <name type="scientific">Nicrophorus vespilloides</name>
    <name type="common">Boreal carrion beetle</name>
    <dbReference type="NCBI Taxonomy" id="110193"/>
    <lineage>
        <taxon>Eukaryota</taxon>
        <taxon>Metazoa</taxon>
        <taxon>Ecdysozoa</taxon>
        <taxon>Arthropoda</taxon>
        <taxon>Hexapoda</taxon>
        <taxon>Insecta</taxon>
        <taxon>Pterygota</taxon>
        <taxon>Neoptera</taxon>
        <taxon>Endopterygota</taxon>
        <taxon>Coleoptera</taxon>
        <taxon>Polyphaga</taxon>
        <taxon>Staphyliniformia</taxon>
        <taxon>Silphidae</taxon>
        <taxon>Nicrophorinae</taxon>
        <taxon>Nicrophorus</taxon>
    </lineage>
</organism>
<feature type="compositionally biased region" description="Low complexity" evidence="1">
    <location>
        <begin position="46"/>
        <end position="61"/>
    </location>
</feature>
<dbReference type="GeneID" id="108565528"/>
<keyword evidence="3" id="KW-0808">Transferase</keyword>
<feature type="compositionally biased region" description="Basic and acidic residues" evidence="1">
    <location>
        <begin position="95"/>
        <end position="105"/>
    </location>
</feature>
<dbReference type="Pfam" id="PF13270">
    <property type="entry name" value="CCDC28"/>
    <property type="match status" value="1"/>
</dbReference>
<sequence length="228" mass="25017">MESRGESELQQLVSSDGDCDNEDSIVQDDITDTTMTEIKVISPVRSNKVSSSGNTSHSSASRGGGGGGGGHKSIKKNNHNNNNTNTTNSSILYVNEKRTNNKESSVKSNTVRPRNLHKDARKKNIHHHSFLSEVPDVRHMERALLGLLADFHSGKLKAFASGCTMEQMTSIREQQEKLAKLHFDLGSAVSEPSLSDDSLRKSHSTMGHLIQRLEQLSVCIEGLHTNDK</sequence>
<feature type="compositionally biased region" description="Acidic residues" evidence="1">
    <location>
        <begin position="17"/>
        <end position="31"/>
    </location>
</feature>
<dbReference type="PANTHER" id="PTHR13400">
    <property type="entry name" value="CHEMOKINE C-C MOTIF RECEPTOR 1"/>
    <property type="match status" value="1"/>
</dbReference>
<dbReference type="PANTHER" id="PTHR13400:SF4">
    <property type="entry name" value="COILED-COIL DOMAIN-CONTAINING PROTEIN 28A-LIKE PROTEIN"/>
    <property type="match status" value="1"/>
</dbReference>
<protein>
    <submittedName>
        <fullName evidence="3">Dual specificity protein kinase splA isoform X1</fullName>
    </submittedName>
</protein>
<evidence type="ECO:0000256" key="1">
    <source>
        <dbReference type="SAM" id="MobiDB-lite"/>
    </source>
</evidence>
<dbReference type="GO" id="GO:0016301">
    <property type="term" value="F:kinase activity"/>
    <property type="evidence" value="ECO:0007669"/>
    <property type="project" value="UniProtKB-KW"/>
</dbReference>
<feature type="compositionally biased region" description="Gly residues" evidence="1">
    <location>
        <begin position="62"/>
        <end position="71"/>
    </location>
</feature>
<evidence type="ECO:0000313" key="3">
    <source>
        <dbReference type="RefSeq" id="XP_017780531.1"/>
    </source>
</evidence>
<dbReference type="RefSeq" id="XP_017780531.1">
    <property type="nucleotide sequence ID" value="XM_017925042.1"/>
</dbReference>
<dbReference type="Proteomes" id="UP000695000">
    <property type="component" value="Unplaced"/>
</dbReference>
<evidence type="ECO:0000313" key="2">
    <source>
        <dbReference type="Proteomes" id="UP000695000"/>
    </source>
</evidence>
<gene>
    <name evidence="3" type="primary">LOC108565528</name>
</gene>
<keyword evidence="2" id="KW-1185">Reference proteome</keyword>
<keyword evidence="3" id="KW-0418">Kinase</keyword>
<name>A0ABM1N131_NICVS</name>
<dbReference type="InterPro" id="IPR025271">
    <property type="entry name" value="CCDC28"/>
</dbReference>